<dbReference type="Pfam" id="PF12704">
    <property type="entry name" value="MacB_PCD"/>
    <property type="match status" value="1"/>
</dbReference>
<evidence type="ECO:0000259" key="8">
    <source>
        <dbReference type="Pfam" id="PF02687"/>
    </source>
</evidence>
<feature type="transmembrane region" description="Helical" evidence="7">
    <location>
        <begin position="20"/>
        <end position="40"/>
    </location>
</feature>
<dbReference type="GO" id="GO:0022857">
    <property type="term" value="F:transmembrane transporter activity"/>
    <property type="evidence" value="ECO:0007669"/>
    <property type="project" value="TreeGrafter"/>
</dbReference>
<dbReference type="PANTHER" id="PTHR30572">
    <property type="entry name" value="MEMBRANE COMPONENT OF TRANSPORTER-RELATED"/>
    <property type="match status" value="1"/>
</dbReference>
<dbReference type="GO" id="GO:0005886">
    <property type="term" value="C:plasma membrane"/>
    <property type="evidence" value="ECO:0007669"/>
    <property type="project" value="UniProtKB-SubCell"/>
</dbReference>
<keyword evidence="2" id="KW-1003">Cell membrane</keyword>
<reference evidence="10" key="1">
    <citation type="submission" date="2020-10" db="EMBL/GenBank/DDBJ databases">
        <authorList>
            <person name="Gilroy R."/>
        </authorList>
    </citation>
    <scope>NUCLEOTIDE SEQUENCE</scope>
    <source>
        <strain evidence="10">10532</strain>
    </source>
</reference>
<feature type="domain" description="ABC3 transporter permease C-terminal" evidence="8">
    <location>
        <begin position="277"/>
        <end position="389"/>
    </location>
</feature>
<sequence>MLEDFQNALKNFKNNKIRTFLSLLGVIIGVTSVIIITTLGSSAAGNVKETMGKADLDLVNVSPGLRRHLRSAYFPFNDNLRETLMYEIPEITEVFYVNNLAGTLRWNDVDVNCPLRAVETGFLESNSLELNQGRSFNVSDNVEGLHNIILGKKTAEMLFGEENPVGQLITIDASRDMFGFRVIGVLESREIGMEQPDSSAYIPRGFYEKKIKPNPEADYFVAKVSSQNVASKVQNRIEEYADEVTGLENTVFAYSLQSFLEQYDQVMGTFNLMLSGIAAISLLVGGIGIMNIMIVTVTERKKEIGIRKALGARPLDIKIQFLVESATISLAGGILGIILGIVISIVTVFFLKWKFTLDIKICLYAFLFSAGVGVFFGLNPASRAAKLDPVEALAHE</sequence>
<protein>
    <submittedName>
        <fullName evidence="10">ABC transporter permease</fullName>
    </submittedName>
</protein>
<dbReference type="InterPro" id="IPR003838">
    <property type="entry name" value="ABC3_permease_C"/>
</dbReference>
<reference evidence="10" key="2">
    <citation type="journal article" date="2021" name="PeerJ">
        <title>Extensive microbial diversity within the chicken gut microbiome revealed by metagenomics and culture.</title>
        <authorList>
            <person name="Gilroy R."/>
            <person name="Ravi A."/>
            <person name="Getino M."/>
            <person name="Pursley I."/>
            <person name="Horton D.L."/>
            <person name="Alikhan N.F."/>
            <person name="Baker D."/>
            <person name="Gharbi K."/>
            <person name="Hall N."/>
            <person name="Watson M."/>
            <person name="Adriaenssens E.M."/>
            <person name="Foster-Nyarko E."/>
            <person name="Jarju S."/>
            <person name="Secka A."/>
            <person name="Antonio M."/>
            <person name="Oren A."/>
            <person name="Chaudhuri R.R."/>
            <person name="La Ragione R."/>
            <person name="Hildebrand F."/>
            <person name="Pallen M.J."/>
        </authorList>
    </citation>
    <scope>NUCLEOTIDE SEQUENCE</scope>
    <source>
        <strain evidence="10">10532</strain>
    </source>
</reference>
<name>A0A9D9N2R3_9SPIR</name>
<dbReference type="PANTHER" id="PTHR30572:SF4">
    <property type="entry name" value="ABC TRANSPORTER PERMEASE YTRF"/>
    <property type="match status" value="1"/>
</dbReference>
<feature type="transmembrane region" description="Helical" evidence="7">
    <location>
        <begin position="357"/>
        <end position="378"/>
    </location>
</feature>
<evidence type="ECO:0000256" key="7">
    <source>
        <dbReference type="SAM" id="Phobius"/>
    </source>
</evidence>
<comment type="caution">
    <text evidence="10">The sequence shown here is derived from an EMBL/GenBank/DDBJ whole genome shotgun (WGS) entry which is preliminary data.</text>
</comment>
<evidence type="ECO:0000256" key="5">
    <source>
        <dbReference type="ARBA" id="ARBA00023136"/>
    </source>
</evidence>
<dbReference type="AlphaFoldDB" id="A0A9D9N2R3"/>
<dbReference type="InterPro" id="IPR025857">
    <property type="entry name" value="MacB_PCD"/>
</dbReference>
<comment type="subcellular location">
    <subcellularLocation>
        <location evidence="1">Cell membrane</location>
        <topology evidence="1">Multi-pass membrane protein</topology>
    </subcellularLocation>
</comment>
<evidence type="ECO:0000256" key="3">
    <source>
        <dbReference type="ARBA" id="ARBA00022692"/>
    </source>
</evidence>
<feature type="transmembrane region" description="Helical" evidence="7">
    <location>
        <begin position="272"/>
        <end position="298"/>
    </location>
</feature>
<proteinExistence type="inferred from homology"/>
<feature type="domain" description="MacB-like periplasmic core" evidence="9">
    <location>
        <begin position="19"/>
        <end position="239"/>
    </location>
</feature>
<evidence type="ECO:0000259" key="9">
    <source>
        <dbReference type="Pfam" id="PF12704"/>
    </source>
</evidence>
<feature type="transmembrane region" description="Helical" evidence="7">
    <location>
        <begin position="319"/>
        <end position="351"/>
    </location>
</feature>
<dbReference type="Proteomes" id="UP000823638">
    <property type="component" value="Unassembled WGS sequence"/>
</dbReference>
<evidence type="ECO:0000256" key="4">
    <source>
        <dbReference type="ARBA" id="ARBA00022989"/>
    </source>
</evidence>
<dbReference type="Pfam" id="PF02687">
    <property type="entry name" value="FtsX"/>
    <property type="match status" value="1"/>
</dbReference>
<keyword evidence="4 7" id="KW-1133">Transmembrane helix</keyword>
<keyword evidence="5 7" id="KW-0472">Membrane</keyword>
<dbReference type="EMBL" id="JADIMM010000095">
    <property type="protein sequence ID" value="MBO8458224.1"/>
    <property type="molecule type" value="Genomic_DNA"/>
</dbReference>
<comment type="similarity">
    <text evidence="6">Belongs to the ABC-4 integral membrane protein family.</text>
</comment>
<accession>A0A9D9N2R3</accession>
<evidence type="ECO:0000256" key="2">
    <source>
        <dbReference type="ARBA" id="ARBA00022475"/>
    </source>
</evidence>
<gene>
    <name evidence="10" type="ORF">IAA81_08385</name>
</gene>
<evidence type="ECO:0000256" key="1">
    <source>
        <dbReference type="ARBA" id="ARBA00004651"/>
    </source>
</evidence>
<evidence type="ECO:0000256" key="6">
    <source>
        <dbReference type="ARBA" id="ARBA00038076"/>
    </source>
</evidence>
<keyword evidence="3 7" id="KW-0812">Transmembrane</keyword>
<evidence type="ECO:0000313" key="10">
    <source>
        <dbReference type="EMBL" id="MBO8458224.1"/>
    </source>
</evidence>
<organism evidence="10 11">
    <name type="scientific">Candidatus Gallitreponema excrementavium</name>
    <dbReference type="NCBI Taxonomy" id="2840840"/>
    <lineage>
        <taxon>Bacteria</taxon>
        <taxon>Pseudomonadati</taxon>
        <taxon>Spirochaetota</taxon>
        <taxon>Spirochaetia</taxon>
        <taxon>Spirochaetales</taxon>
        <taxon>Candidatus Gallitreponema</taxon>
    </lineage>
</organism>
<evidence type="ECO:0000313" key="11">
    <source>
        <dbReference type="Proteomes" id="UP000823638"/>
    </source>
</evidence>
<dbReference type="InterPro" id="IPR050250">
    <property type="entry name" value="Macrolide_Exporter_MacB"/>
</dbReference>